<evidence type="ECO:0000313" key="3">
    <source>
        <dbReference type="Proteomes" id="UP001220022"/>
    </source>
</evidence>
<accession>A0ABT5YUP4</accession>
<dbReference type="Gene3D" id="2.60.40.10">
    <property type="entry name" value="Immunoglobulins"/>
    <property type="match status" value="3"/>
</dbReference>
<sequence>MSTPALQIPGFPTGFPFPGAPSIGLVVPMSGPAAGGNPVLILGSGLANASSVTFGGTPATILFQDPIGVVIIVLAPAHAAGTVPVVVTNAGGTSAPAMYTYLPPMAPVVVSLTPITGPVTGGTTFTIIGTNLTGATVTFNGVAATGVTVDPTGTILTGVTPVGAAGNATVVVTTPGGSTTVAGGFTYVAVLPPVATTITPITGPVAGGTPFVIIGSNLTGATVTFGGVPATGIVVNGAGTVLAGVTPPHAAGNVAVGVTAPGGSTTVAGGFTFV</sequence>
<feature type="domain" description="IPT/TIG" evidence="1">
    <location>
        <begin position="20"/>
        <end position="102"/>
    </location>
</feature>
<evidence type="ECO:0000259" key="1">
    <source>
        <dbReference type="SMART" id="SM00429"/>
    </source>
</evidence>
<protein>
    <submittedName>
        <fullName evidence="2">IPT/TIG domain-containing protein</fullName>
    </submittedName>
</protein>
<keyword evidence="3" id="KW-1185">Reference proteome</keyword>
<dbReference type="InterPro" id="IPR031148">
    <property type="entry name" value="Plexin"/>
</dbReference>
<proteinExistence type="predicted"/>
<dbReference type="Proteomes" id="UP001220022">
    <property type="component" value="Unassembled WGS sequence"/>
</dbReference>
<dbReference type="PANTHER" id="PTHR22625:SF70">
    <property type="entry name" value="PLEXIN A, ISOFORM A"/>
    <property type="match status" value="1"/>
</dbReference>
<dbReference type="InterPro" id="IPR013783">
    <property type="entry name" value="Ig-like_fold"/>
</dbReference>
<evidence type="ECO:0000313" key="2">
    <source>
        <dbReference type="EMBL" id="MDF2255092.1"/>
    </source>
</evidence>
<dbReference type="Pfam" id="PF01833">
    <property type="entry name" value="TIG"/>
    <property type="match status" value="3"/>
</dbReference>
<dbReference type="InterPro" id="IPR014756">
    <property type="entry name" value="Ig_E-set"/>
</dbReference>
<dbReference type="EMBL" id="JARHTQ010000002">
    <property type="protein sequence ID" value="MDF2255092.1"/>
    <property type="molecule type" value="Genomic_DNA"/>
</dbReference>
<comment type="caution">
    <text evidence="2">The sequence shown here is derived from an EMBL/GenBank/DDBJ whole genome shotgun (WGS) entry which is preliminary data.</text>
</comment>
<feature type="domain" description="IPT/TIG" evidence="1">
    <location>
        <begin position="192"/>
        <end position="274"/>
    </location>
</feature>
<organism evidence="2 3">
    <name type="scientific">Streptantibioticus ferralitis</name>
    <dbReference type="NCBI Taxonomy" id="236510"/>
    <lineage>
        <taxon>Bacteria</taxon>
        <taxon>Bacillati</taxon>
        <taxon>Actinomycetota</taxon>
        <taxon>Actinomycetes</taxon>
        <taxon>Kitasatosporales</taxon>
        <taxon>Streptomycetaceae</taxon>
        <taxon>Streptantibioticus</taxon>
    </lineage>
</organism>
<name>A0ABT5YUP4_9ACTN</name>
<dbReference type="SUPFAM" id="SSF81296">
    <property type="entry name" value="E set domains"/>
    <property type="match status" value="3"/>
</dbReference>
<dbReference type="CDD" id="cd00102">
    <property type="entry name" value="IPT"/>
    <property type="match status" value="2"/>
</dbReference>
<dbReference type="RefSeq" id="WP_275808764.1">
    <property type="nucleotide sequence ID" value="NZ_BAAANM010000012.1"/>
</dbReference>
<dbReference type="PANTHER" id="PTHR22625">
    <property type="entry name" value="PLEXIN"/>
    <property type="match status" value="1"/>
</dbReference>
<reference evidence="2 3" key="1">
    <citation type="submission" date="2023-03" db="EMBL/GenBank/DDBJ databases">
        <title>Draft genome sequence of type strain Streptomyces ferralitis JCM 14344.</title>
        <authorList>
            <person name="Klaysubun C."/>
            <person name="Duangmal K."/>
        </authorList>
    </citation>
    <scope>NUCLEOTIDE SEQUENCE [LARGE SCALE GENOMIC DNA]</scope>
    <source>
        <strain evidence="2 3">JCM 14344</strain>
    </source>
</reference>
<dbReference type="InterPro" id="IPR002909">
    <property type="entry name" value="IPT_dom"/>
</dbReference>
<feature type="domain" description="IPT/TIG" evidence="1">
    <location>
        <begin position="106"/>
        <end position="188"/>
    </location>
</feature>
<dbReference type="CDD" id="cd00603">
    <property type="entry name" value="IPT_PCSR"/>
    <property type="match status" value="1"/>
</dbReference>
<dbReference type="SMART" id="SM00429">
    <property type="entry name" value="IPT"/>
    <property type="match status" value="3"/>
</dbReference>
<gene>
    <name evidence="2" type="ORF">P2L57_04900</name>
</gene>